<organism evidence="1">
    <name type="scientific">hydrothermal vent metagenome</name>
    <dbReference type="NCBI Taxonomy" id="652676"/>
    <lineage>
        <taxon>unclassified sequences</taxon>
        <taxon>metagenomes</taxon>
        <taxon>ecological metagenomes</taxon>
    </lineage>
</organism>
<dbReference type="AlphaFoldDB" id="A0A3B0Z063"/>
<proteinExistence type="predicted"/>
<protein>
    <submittedName>
        <fullName evidence="1">Uncharacterized protein</fullName>
    </submittedName>
</protein>
<sequence>MRILVIEDDIETAHYIAKGLKE</sequence>
<feature type="non-terminal residue" evidence="1">
    <location>
        <position position="22"/>
    </location>
</feature>
<reference evidence="1" key="1">
    <citation type="submission" date="2018-06" db="EMBL/GenBank/DDBJ databases">
        <authorList>
            <person name="Zhirakovskaya E."/>
        </authorList>
    </citation>
    <scope>NUCLEOTIDE SEQUENCE</scope>
</reference>
<name>A0A3B0Z063_9ZZZZ</name>
<gene>
    <name evidence="1" type="ORF">MNBD_GAMMA14-76</name>
</gene>
<accession>A0A3B0Z063</accession>
<evidence type="ECO:0000313" key="1">
    <source>
        <dbReference type="EMBL" id="VAW74614.1"/>
    </source>
</evidence>
<dbReference type="EMBL" id="UOFM01000100">
    <property type="protein sequence ID" value="VAW74614.1"/>
    <property type="molecule type" value="Genomic_DNA"/>
</dbReference>